<dbReference type="Gene3D" id="3.40.630.30">
    <property type="match status" value="1"/>
</dbReference>
<reference evidence="1 2" key="1">
    <citation type="submission" date="2020-08" db="EMBL/GenBank/DDBJ databases">
        <title>A Genomic Blueprint of the Chicken Gut Microbiome.</title>
        <authorList>
            <person name="Gilroy R."/>
            <person name="Ravi A."/>
            <person name="Getino M."/>
            <person name="Pursley I."/>
            <person name="Horton D.L."/>
            <person name="Alikhan N.-F."/>
            <person name="Baker D."/>
            <person name="Gharbi K."/>
            <person name="Hall N."/>
            <person name="Watson M."/>
            <person name="Adriaenssens E.M."/>
            <person name="Foster-Nyarko E."/>
            <person name="Jarju S."/>
            <person name="Secka A."/>
            <person name="Antonio M."/>
            <person name="Oren A."/>
            <person name="Chaudhuri R."/>
            <person name="La Ragione R.M."/>
            <person name="Hildebrand F."/>
            <person name="Pallen M.J."/>
        </authorList>
    </citation>
    <scope>NUCLEOTIDE SEQUENCE [LARGE SCALE GENOMIC DNA]</scope>
    <source>
        <strain evidence="1 2">Re57</strain>
    </source>
</reference>
<accession>A0ABR8WQP6</accession>
<evidence type="ECO:0000313" key="2">
    <source>
        <dbReference type="Proteomes" id="UP000651517"/>
    </source>
</evidence>
<organism evidence="1 2">
    <name type="scientific">Brevibacterium gallinarum</name>
    <dbReference type="NCBI Taxonomy" id="2762220"/>
    <lineage>
        <taxon>Bacteria</taxon>
        <taxon>Bacillati</taxon>
        <taxon>Actinomycetota</taxon>
        <taxon>Actinomycetes</taxon>
        <taxon>Micrococcales</taxon>
        <taxon>Brevibacteriaceae</taxon>
        <taxon>Brevibacterium</taxon>
    </lineage>
</organism>
<comment type="caution">
    <text evidence="1">The sequence shown here is derived from an EMBL/GenBank/DDBJ whole genome shotgun (WGS) entry which is preliminary data.</text>
</comment>
<keyword evidence="2" id="KW-1185">Reference proteome</keyword>
<name>A0ABR8WQP6_9MICO</name>
<gene>
    <name evidence="1" type="ORF">H9634_01240</name>
</gene>
<dbReference type="Proteomes" id="UP000651517">
    <property type="component" value="Unassembled WGS sequence"/>
</dbReference>
<evidence type="ECO:0008006" key="3">
    <source>
        <dbReference type="Google" id="ProtNLM"/>
    </source>
</evidence>
<dbReference type="EMBL" id="JACSPY010000001">
    <property type="protein sequence ID" value="MBD8019409.1"/>
    <property type="molecule type" value="Genomic_DNA"/>
</dbReference>
<dbReference type="InterPro" id="IPR016181">
    <property type="entry name" value="Acyl_CoA_acyltransferase"/>
</dbReference>
<dbReference type="SUPFAM" id="SSF55729">
    <property type="entry name" value="Acyl-CoA N-acyltransferases (Nat)"/>
    <property type="match status" value="1"/>
</dbReference>
<protein>
    <recommendedName>
        <fullName evidence="3">N-acetyltransferase domain-containing protein</fullName>
    </recommendedName>
</protein>
<dbReference type="RefSeq" id="WP_191725011.1">
    <property type="nucleotide sequence ID" value="NZ_JACSPY010000001.1"/>
</dbReference>
<proteinExistence type="predicted"/>
<sequence>MTATYRTGTYYGETEQMHIWEITDEHGIAAELYVSLDHHEIMSIEVRADRRGEGLARELFEAADAQIGIYHTLDAHMTPEGQAFFEAVGGEQVTECHITHCACTDIAA</sequence>
<evidence type="ECO:0000313" key="1">
    <source>
        <dbReference type="EMBL" id="MBD8019409.1"/>
    </source>
</evidence>